<feature type="transmembrane region" description="Helical" evidence="6">
    <location>
        <begin position="255"/>
        <end position="273"/>
    </location>
</feature>
<evidence type="ECO:0000256" key="2">
    <source>
        <dbReference type="ARBA" id="ARBA00022692"/>
    </source>
</evidence>
<evidence type="ECO:0000256" key="4">
    <source>
        <dbReference type="ARBA" id="ARBA00023136"/>
    </source>
</evidence>
<evidence type="ECO:0000256" key="6">
    <source>
        <dbReference type="SAM" id="Phobius"/>
    </source>
</evidence>
<feature type="transmembrane region" description="Helical" evidence="6">
    <location>
        <begin position="173"/>
        <end position="191"/>
    </location>
</feature>
<keyword evidence="2 6" id="KW-0812">Transmembrane</keyword>
<feature type="transmembrane region" description="Helical" evidence="6">
    <location>
        <begin position="51"/>
        <end position="76"/>
    </location>
</feature>
<dbReference type="InterPro" id="IPR011701">
    <property type="entry name" value="MFS"/>
</dbReference>
<evidence type="ECO:0000313" key="9">
    <source>
        <dbReference type="Proteomes" id="UP000194360"/>
    </source>
</evidence>
<reference evidence="8 9" key="1">
    <citation type="submission" date="2016-09" db="EMBL/GenBank/DDBJ databases">
        <title>Pseudonocardia autotrophica DSM535, a candidate organism with high potential of specific P450 cytochromes.</title>
        <authorList>
            <person name="Grumaz C."/>
            <person name="Vainshtein Y."/>
            <person name="Kirstahler P."/>
            <person name="Sohn K."/>
        </authorList>
    </citation>
    <scope>NUCLEOTIDE SEQUENCE [LARGE SCALE GENOMIC DNA]</scope>
    <source>
        <strain evidence="8 9">DSM 535</strain>
    </source>
</reference>
<dbReference type="SUPFAM" id="SSF103473">
    <property type="entry name" value="MFS general substrate transporter"/>
    <property type="match status" value="1"/>
</dbReference>
<feature type="transmembrane region" description="Helical" evidence="6">
    <location>
        <begin position="21"/>
        <end position="39"/>
    </location>
</feature>
<feature type="transmembrane region" description="Helical" evidence="6">
    <location>
        <begin position="355"/>
        <end position="377"/>
    </location>
</feature>
<dbReference type="PROSITE" id="PS50850">
    <property type="entry name" value="MFS"/>
    <property type="match status" value="1"/>
</dbReference>
<evidence type="ECO:0000313" key="8">
    <source>
        <dbReference type="EMBL" id="OSY36125.1"/>
    </source>
</evidence>
<feature type="transmembrane region" description="Helical" evidence="6">
    <location>
        <begin position="293"/>
        <end position="318"/>
    </location>
</feature>
<organism evidence="8 9">
    <name type="scientific">Pseudonocardia autotrophica</name>
    <name type="common">Amycolata autotrophica</name>
    <name type="synonym">Nocardia autotrophica</name>
    <dbReference type="NCBI Taxonomy" id="2074"/>
    <lineage>
        <taxon>Bacteria</taxon>
        <taxon>Bacillati</taxon>
        <taxon>Actinomycetota</taxon>
        <taxon>Actinomycetes</taxon>
        <taxon>Pseudonocardiales</taxon>
        <taxon>Pseudonocardiaceae</taxon>
        <taxon>Pseudonocardia</taxon>
    </lineage>
</organism>
<name>A0A1Y2MLH3_PSEAH</name>
<feature type="transmembrane region" description="Helical" evidence="6">
    <location>
        <begin position="330"/>
        <end position="349"/>
    </location>
</feature>
<dbReference type="GO" id="GO:0022857">
    <property type="term" value="F:transmembrane transporter activity"/>
    <property type="evidence" value="ECO:0007669"/>
    <property type="project" value="InterPro"/>
</dbReference>
<dbReference type="Proteomes" id="UP000194360">
    <property type="component" value="Unassembled WGS sequence"/>
</dbReference>
<dbReference type="EMBL" id="MIGB01000043">
    <property type="protein sequence ID" value="OSY36125.1"/>
    <property type="molecule type" value="Genomic_DNA"/>
</dbReference>
<accession>A0A1Y2MLH3</accession>
<dbReference type="CDD" id="cd17393">
    <property type="entry name" value="MFS_MosC_like"/>
    <property type="match status" value="1"/>
</dbReference>
<feature type="transmembrane region" description="Helical" evidence="6">
    <location>
        <begin position="145"/>
        <end position="167"/>
    </location>
</feature>
<evidence type="ECO:0000256" key="1">
    <source>
        <dbReference type="ARBA" id="ARBA00004651"/>
    </source>
</evidence>
<evidence type="ECO:0000256" key="5">
    <source>
        <dbReference type="SAM" id="MobiDB-lite"/>
    </source>
</evidence>
<gene>
    <name evidence="8" type="primary">ybjJ</name>
    <name evidence="8" type="ORF">BG845_05640</name>
</gene>
<feature type="domain" description="Major facilitator superfamily (MFS) profile" evidence="7">
    <location>
        <begin position="17"/>
        <end position="441"/>
    </location>
</feature>
<comment type="subcellular location">
    <subcellularLocation>
        <location evidence="1">Cell membrane</location>
        <topology evidence="1">Multi-pass membrane protein</topology>
    </subcellularLocation>
</comment>
<keyword evidence="3 6" id="KW-1133">Transmembrane helix</keyword>
<dbReference type="InterPro" id="IPR036259">
    <property type="entry name" value="MFS_trans_sf"/>
</dbReference>
<dbReference type="InterPro" id="IPR020846">
    <property type="entry name" value="MFS_dom"/>
</dbReference>
<dbReference type="PANTHER" id="PTHR23514">
    <property type="entry name" value="BYPASS OF STOP CODON PROTEIN 6"/>
    <property type="match status" value="1"/>
</dbReference>
<dbReference type="Pfam" id="PF07690">
    <property type="entry name" value="MFS_1"/>
    <property type="match status" value="1"/>
</dbReference>
<evidence type="ECO:0000259" key="7">
    <source>
        <dbReference type="PROSITE" id="PS50850"/>
    </source>
</evidence>
<feature type="transmembrane region" description="Helical" evidence="6">
    <location>
        <begin position="389"/>
        <end position="410"/>
    </location>
</feature>
<dbReference type="GO" id="GO:0005886">
    <property type="term" value="C:plasma membrane"/>
    <property type="evidence" value="ECO:0007669"/>
    <property type="project" value="UniProtKB-SubCell"/>
</dbReference>
<dbReference type="AlphaFoldDB" id="A0A1Y2MLH3"/>
<proteinExistence type="predicted"/>
<dbReference type="STRING" id="2074.BG845_05640"/>
<dbReference type="Gene3D" id="1.20.1250.20">
    <property type="entry name" value="MFS general substrate transporter like domains"/>
    <property type="match status" value="2"/>
</dbReference>
<dbReference type="OrthoDB" id="151222at2"/>
<dbReference type="PANTHER" id="PTHR23514:SF13">
    <property type="entry name" value="INNER MEMBRANE PROTEIN YBJJ"/>
    <property type="match status" value="1"/>
</dbReference>
<dbReference type="InterPro" id="IPR051788">
    <property type="entry name" value="MFS_Transporter"/>
</dbReference>
<feature type="transmembrane region" description="Helical" evidence="6">
    <location>
        <begin position="106"/>
        <end position="124"/>
    </location>
</feature>
<comment type="caution">
    <text evidence="8">The sequence shown here is derived from an EMBL/GenBank/DDBJ whole genome shotgun (WGS) entry which is preliminary data.</text>
</comment>
<evidence type="ECO:0000256" key="3">
    <source>
        <dbReference type="ARBA" id="ARBA00022989"/>
    </source>
</evidence>
<keyword evidence="9" id="KW-1185">Reference proteome</keyword>
<feature type="region of interest" description="Disordered" evidence="5">
    <location>
        <begin position="201"/>
        <end position="226"/>
    </location>
</feature>
<feature type="transmembrane region" description="Helical" evidence="6">
    <location>
        <begin position="83"/>
        <end position="100"/>
    </location>
</feature>
<protein>
    <submittedName>
        <fullName evidence="8">Inner membrane protein YbjJ</fullName>
    </submittedName>
</protein>
<sequence>MVERTTAQRPGRIERRARAGVGLVFLTNGLVYANLLPRFPQIKDDLGLSNAQLGLAVAAMPFGALLAGLTAGALIARYRSSRVASFGMAAIAAGVVLVGFAPGWGLFAAAMFLVGAADAVVDVAQNAHGLRVQRRYGRSILNSFHALWSVGAVAGGLMGSAAAGIALLLPLHLGLSSVLSVLIAVAVYPLLLRGPEDAERAAAPAPATDSADTATDSAGSATNTATATATGAASNAAAKTGTAADRLSPTGSRPWAGLGFRTVLLLLAFGLVANSGTIVEDAGATWAAVYLQGLGAGAAVAGLGFVALQGCQFVGRLIGDRMVDRFGQRAVTRAGGGLVLAGMGTALAFPTVPGTVAGFGIAGFGVATLVPAAMTAADRIPGLAPGTGLTVVTWLMRVGFLLSPPVIGVIADAAGLRTGLLIVPLAGLVVLFLAAILPGRRVPAG</sequence>
<feature type="transmembrane region" description="Helical" evidence="6">
    <location>
        <begin position="416"/>
        <end position="437"/>
    </location>
</feature>
<keyword evidence="4 6" id="KW-0472">Membrane</keyword>